<dbReference type="InterPro" id="IPR008964">
    <property type="entry name" value="Invasin/intimin_cell_adhesion"/>
</dbReference>
<keyword evidence="4" id="KW-1185">Reference proteome</keyword>
<feature type="domain" description="BIG2" evidence="1">
    <location>
        <begin position="421"/>
        <end position="484"/>
    </location>
</feature>
<name>A0A1G8V6F9_9FLAO</name>
<protein>
    <submittedName>
        <fullName evidence="3">Ig-like domain (Group 2)</fullName>
    </submittedName>
</protein>
<dbReference type="EMBL" id="FNEO01000005">
    <property type="protein sequence ID" value="SDJ61579.1"/>
    <property type="molecule type" value="Genomic_DNA"/>
</dbReference>
<evidence type="ECO:0000313" key="4">
    <source>
        <dbReference type="Proteomes" id="UP000182367"/>
    </source>
</evidence>
<evidence type="ECO:0000259" key="2">
    <source>
        <dbReference type="Pfam" id="PF19081"/>
    </source>
</evidence>
<dbReference type="SUPFAM" id="SSF49373">
    <property type="entry name" value="Invasin/intimin cell-adhesion fragments"/>
    <property type="match status" value="1"/>
</dbReference>
<dbReference type="InterPro" id="IPR003343">
    <property type="entry name" value="Big_2"/>
</dbReference>
<dbReference type="InterPro" id="IPR027273">
    <property type="entry name" value="Neocarzinostatin-like"/>
</dbReference>
<evidence type="ECO:0000313" key="3">
    <source>
        <dbReference type="EMBL" id="SDJ61579.1"/>
    </source>
</evidence>
<dbReference type="RefSeq" id="WP_175444413.1">
    <property type="nucleotide sequence ID" value="NZ_FNEO01000005.1"/>
</dbReference>
<dbReference type="InterPro" id="IPR044023">
    <property type="entry name" value="Ig_7"/>
</dbReference>
<dbReference type="Gene3D" id="2.60.40.1080">
    <property type="match status" value="1"/>
</dbReference>
<gene>
    <name evidence="3" type="ORF">SAMN05192550_2411</name>
</gene>
<dbReference type="Proteomes" id="UP000182367">
    <property type="component" value="Unassembled WGS sequence"/>
</dbReference>
<dbReference type="Gene3D" id="2.60.40.230">
    <property type="entry name" value="Neocarzinostatin-like"/>
    <property type="match status" value="1"/>
</dbReference>
<proteinExistence type="predicted"/>
<accession>A0A1G8V6F9</accession>
<evidence type="ECO:0000259" key="1">
    <source>
        <dbReference type="Pfam" id="PF02368"/>
    </source>
</evidence>
<dbReference type="SUPFAM" id="SSF49319">
    <property type="entry name" value="Actinoxanthin-like"/>
    <property type="match status" value="1"/>
</dbReference>
<dbReference type="Pfam" id="PF19081">
    <property type="entry name" value="Ig_7"/>
    <property type="match status" value="1"/>
</dbReference>
<sequence>MKTILPQSRFLVFVFLLANLFFVNVSFGQIVMLDQADLDYAPGETVHITGSGWQPGETVMLEVANLTNPDVDCGPVNPQPHESWTIVADNEGNFTASWYVNDCELGADLLLGALGQTSGFTYEVFFTDAISLTPFTIGSQTGVLTSGTAGTVTYNSSMKISGAGSPVTINLGITGLPTGVSFSPASVVSSNANPYNFTLTLTTTALTPSGTFPFVVTASGTDVNTATQTGTLVVNASCIPPAAPSVNTPLTYCQGSSADVLSATGANLLWYTTATGGTGSATAPTPSTALQGTVSYYVSQTIDCESLRAKIDVVVNGINPGTIGKGAVQPGPGCGTLDPGITSISTAASGSGALSYIWQQSTNGGTDWSTISSETSSQYNPPSLTTTTYYKRIVTSLLNGVSCSAESNVLIYEVNPLPIVASILPGGTTNVCVGGTLQLTNATSGGVWSSANTGIATVDTNGLVTGITFGDVSISYTITDVNTGCSKSANKTVHVLALPYAPIAIDYSGIYDGVSHSGSATINSGETIDWYTTATGQTATVAPVGTNVGTYSAYAEARNITTGCKSTTRTLVTVTISKANPTVVVTPYNVTYDGAAHTATYTISGVNGE</sequence>
<comment type="caution">
    <text evidence="3">The sequence shown here is derived from an EMBL/GenBank/DDBJ whole genome shotgun (WGS) entry which is preliminary data.</text>
</comment>
<organism evidence="3 4">
    <name type="scientific">Flavobacterium glycines</name>
    <dbReference type="NCBI Taxonomy" id="551990"/>
    <lineage>
        <taxon>Bacteria</taxon>
        <taxon>Pseudomonadati</taxon>
        <taxon>Bacteroidota</taxon>
        <taxon>Flavobacteriia</taxon>
        <taxon>Flavobacteriales</taxon>
        <taxon>Flavobacteriaceae</taxon>
        <taxon>Flavobacterium</taxon>
    </lineage>
</organism>
<feature type="domain" description="Ig-like" evidence="2">
    <location>
        <begin position="241"/>
        <end position="316"/>
    </location>
</feature>
<dbReference type="Pfam" id="PF02368">
    <property type="entry name" value="Big_2"/>
    <property type="match status" value="1"/>
</dbReference>
<reference evidence="3 4" key="1">
    <citation type="submission" date="2016-10" db="EMBL/GenBank/DDBJ databases">
        <authorList>
            <person name="Varghese N."/>
            <person name="Submissions S."/>
        </authorList>
    </citation>
    <scope>NUCLEOTIDE SEQUENCE [LARGE SCALE GENOMIC DNA]</scope>
    <source>
        <strain evidence="3 4">Gm-149</strain>
    </source>
</reference>
<feature type="non-terminal residue" evidence="3">
    <location>
        <position position="609"/>
    </location>
</feature>